<reference evidence="3" key="1">
    <citation type="journal article" date="2019" name="Int. J. Syst. Evol. Microbiol.">
        <title>The Global Catalogue of Microorganisms (GCM) 10K type strain sequencing project: providing services to taxonomists for standard genome sequencing and annotation.</title>
        <authorList>
            <consortium name="The Broad Institute Genomics Platform"/>
            <consortium name="The Broad Institute Genome Sequencing Center for Infectious Disease"/>
            <person name="Wu L."/>
            <person name="Ma J."/>
        </authorList>
    </citation>
    <scope>NUCLEOTIDE SEQUENCE [LARGE SCALE GENOMIC DNA]</scope>
    <source>
        <strain evidence="3">KLKA75</strain>
    </source>
</reference>
<dbReference type="EMBL" id="JBHSIT010000006">
    <property type="protein sequence ID" value="MFC4910208.1"/>
    <property type="molecule type" value="Genomic_DNA"/>
</dbReference>
<evidence type="ECO:0000313" key="3">
    <source>
        <dbReference type="Proteomes" id="UP001595872"/>
    </source>
</evidence>
<keyword evidence="3" id="KW-1185">Reference proteome</keyword>
<protein>
    <submittedName>
        <fullName evidence="2">Transposase</fullName>
    </submittedName>
</protein>
<gene>
    <name evidence="2" type="ORF">ACFPCY_23035</name>
</gene>
<feature type="domain" description="Transposase IS116/IS110/IS902 C-terminal" evidence="1">
    <location>
        <begin position="2"/>
        <end position="34"/>
    </location>
</feature>
<dbReference type="Proteomes" id="UP001595872">
    <property type="component" value="Unassembled WGS sequence"/>
</dbReference>
<proteinExistence type="predicted"/>
<evidence type="ECO:0000313" key="2">
    <source>
        <dbReference type="EMBL" id="MFC4910208.1"/>
    </source>
</evidence>
<sequence length="35" mass="3417">MLSAQLLADTGGDLKAGFGNSGRLAAYAGLAPVPL</sequence>
<comment type="caution">
    <text evidence="2">The sequence shown here is derived from an EMBL/GenBank/DDBJ whole genome shotgun (WGS) entry which is preliminary data.</text>
</comment>
<organism evidence="2 3">
    <name type="scientific">Actinomadura gamaensis</name>
    <dbReference type="NCBI Taxonomy" id="1763541"/>
    <lineage>
        <taxon>Bacteria</taxon>
        <taxon>Bacillati</taxon>
        <taxon>Actinomycetota</taxon>
        <taxon>Actinomycetes</taxon>
        <taxon>Streptosporangiales</taxon>
        <taxon>Thermomonosporaceae</taxon>
        <taxon>Actinomadura</taxon>
    </lineage>
</organism>
<dbReference type="InterPro" id="IPR003346">
    <property type="entry name" value="Transposase_20"/>
</dbReference>
<name>A0ABV9U3W8_9ACTN</name>
<dbReference type="RefSeq" id="WP_378258324.1">
    <property type="nucleotide sequence ID" value="NZ_JBHSIT010000006.1"/>
</dbReference>
<dbReference type="Pfam" id="PF02371">
    <property type="entry name" value="Transposase_20"/>
    <property type="match status" value="1"/>
</dbReference>
<accession>A0ABV9U3W8</accession>
<evidence type="ECO:0000259" key="1">
    <source>
        <dbReference type="Pfam" id="PF02371"/>
    </source>
</evidence>